<dbReference type="Proteomes" id="UP001164746">
    <property type="component" value="Chromosome 3"/>
</dbReference>
<dbReference type="SUPFAM" id="SSF52980">
    <property type="entry name" value="Restriction endonuclease-like"/>
    <property type="match status" value="1"/>
</dbReference>
<sequence length="487" mass="55731">MAETNTDVSKLPKQISNLDQVASDRYIEKLNVGGVQLPDPYSVAVKRWDSDVSKWPNGYNYFHCGHVQQVLYHELSKESTACLLKTKVTPSQRVNDKPHETWVCIDKKGGHVISAHCNCKAGHIAALLFKMMSAAFYGLNEKSRTSVSCAWNQFYRKKVQPKPVDMINFDNPKPLRKKRRRRVLSTSVENDDGFDAAEALRSLKRICPSACILTKGDSDTDTASEDEDLPPVLSGFHEVKHESLSPTDLKDKCQRFVRDFQVLPQQVMNLEAMTKGQQDSVLWQRQRRGRITATTAHDVLTLKQATTKSNVLKKIMKYYECDLLRLDALKFGRQHEETARSMYSDKMRQSHEHFNVSDCGLFVDSTFPLFAATPDGLRKSSCHGKGLVEIKCSYKHRGSKIEDIKDQTFFLNSDNKLKTNHRYYSQIQFQMYVSGNTFCNFVVFTYKGIVIQTVPYDPEFVNRLIKKCTDFAINDLVPEIIQHKLNM</sequence>
<proteinExistence type="predicted"/>
<name>A0ABY7DXZ6_MYAAR</name>
<accession>A0ABY7DXZ6</accession>
<evidence type="ECO:0000313" key="2">
    <source>
        <dbReference type="EMBL" id="WAQ99800.1"/>
    </source>
</evidence>
<organism evidence="2 3">
    <name type="scientific">Mya arenaria</name>
    <name type="common">Soft-shell clam</name>
    <dbReference type="NCBI Taxonomy" id="6604"/>
    <lineage>
        <taxon>Eukaryota</taxon>
        <taxon>Metazoa</taxon>
        <taxon>Spiralia</taxon>
        <taxon>Lophotrochozoa</taxon>
        <taxon>Mollusca</taxon>
        <taxon>Bivalvia</taxon>
        <taxon>Autobranchia</taxon>
        <taxon>Heteroconchia</taxon>
        <taxon>Euheterodonta</taxon>
        <taxon>Imparidentia</taxon>
        <taxon>Neoheterodontei</taxon>
        <taxon>Myida</taxon>
        <taxon>Myoidea</taxon>
        <taxon>Myidae</taxon>
        <taxon>Mya</taxon>
    </lineage>
</organism>
<evidence type="ECO:0000313" key="3">
    <source>
        <dbReference type="Proteomes" id="UP001164746"/>
    </source>
</evidence>
<reference evidence="2" key="1">
    <citation type="submission" date="2022-11" db="EMBL/GenBank/DDBJ databases">
        <title>Centuries of genome instability and evolution in soft-shell clam transmissible cancer (bioRxiv).</title>
        <authorList>
            <person name="Hart S.F.M."/>
            <person name="Yonemitsu M.A."/>
            <person name="Giersch R.M."/>
            <person name="Beal B.F."/>
            <person name="Arriagada G."/>
            <person name="Davis B.W."/>
            <person name="Ostrander E.A."/>
            <person name="Goff S.P."/>
            <person name="Metzger M.J."/>
        </authorList>
    </citation>
    <scope>NUCLEOTIDE SEQUENCE</scope>
    <source>
        <strain evidence="2">MELC-2E11</strain>
        <tissue evidence="2">Siphon/mantle</tissue>
    </source>
</reference>
<feature type="domain" description="YqaJ viral recombinase" evidence="1">
    <location>
        <begin position="283"/>
        <end position="435"/>
    </location>
</feature>
<gene>
    <name evidence="2" type="ORF">MAR_024173</name>
</gene>
<dbReference type="Pfam" id="PF09588">
    <property type="entry name" value="YqaJ"/>
    <property type="match status" value="1"/>
</dbReference>
<evidence type="ECO:0000259" key="1">
    <source>
        <dbReference type="Pfam" id="PF09588"/>
    </source>
</evidence>
<dbReference type="InterPro" id="IPR011335">
    <property type="entry name" value="Restrct_endonuc-II-like"/>
</dbReference>
<dbReference type="EMBL" id="CP111014">
    <property type="protein sequence ID" value="WAQ99800.1"/>
    <property type="molecule type" value="Genomic_DNA"/>
</dbReference>
<protein>
    <recommendedName>
        <fullName evidence="1">YqaJ viral recombinase domain-containing protein</fullName>
    </recommendedName>
</protein>
<dbReference type="InterPro" id="IPR019080">
    <property type="entry name" value="YqaJ_viral_recombinase"/>
</dbReference>
<dbReference type="PANTHER" id="PTHR47526">
    <property type="entry name" value="ATP-DEPENDENT DNA HELICASE"/>
    <property type="match status" value="1"/>
</dbReference>
<dbReference type="Gene3D" id="3.90.320.10">
    <property type="match status" value="1"/>
</dbReference>
<dbReference type="PANTHER" id="PTHR47526:SF3">
    <property type="entry name" value="PHD-TYPE DOMAIN-CONTAINING PROTEIN"/>
    <property type="match status" value="1"/>
</dbReference>
<dbReference type="CDD" id="cd22343">
    <property type="entry name" value="PDDEXK_lambda_exonuclease-like"/>
    <property type="match status" value="1"/>
</dbReference>
<dbReference type="InterPro" id="IPR011604">
    <property type="entry name" value="PDDEXK-like_dom_sf"/>
</dbReference>
<keyword evidence="3" id="KW-1185">Reference proteome</keyword>